<name>W2TY11_NECAM</name>
<protein>
    <submittedName>
        <fullName evidence="2">Uncharacterized protein</fullName>
    </submittedName>
</protein>
<feature type="compositionally biased region" description="Basic and acidic residues" evidence="1">
    <location>
        <begin position="56"/>
        <end position="65"/>
    </location>
</feature>
<dbReference type="KEGG" id="nai:NECAME_16256"/>
<sequence length="73" mass="8337">MGVVRPCPRPHPLEMRSRAEITITLTSTRKQPEIWLVSRKFAKIRTPSQSHGIITHPEKQQHDEAVTGSTRPK</sequence>
<organism evidence="2 3">
    <name type="scientific">Necator americanus</name>
    <name type="common">Human hookworm</name>
    <dbReference type="NCBI Taxonomy" id="51031"/>
    <lineage>
        <taxon>Eukaryota</taxon>
        <taxon>Metazoa</taxon>
        <taxon>Ecdysozoa</taxon>
        <taxon>Nematoda</taxon>
        <taxon>Chromadorea</taxon>
        <taxon>Rhabditida</taxon>
        <taxon>Rhabditina</taxon>
        <taxon>Rhabditomorpha</taxon>
        <taxon>Strongyloidea</taxon>
        <taxon>Ancylostomatidae</taxon>
        <taxon>Bunostominae</taxon>
        <taxon>Necator</taxon>
    </lineage>
</organism>
<gene>
    <name evidence="2" type="ORF">NECAME_16256</name>
</gene>
<evidence type="ECO:0000313" key="3">
    <source>
        <dbReference type="Proteomes" id="UP000053676"/>
    </source>
</evidence>
<evidence type="ECO:0000256" key="1">
    <source>
        <dbReference type="SAM" id="MobiDB-lite"/>
    </source>
</evidence>
<evidence type="ECO:0000313" key="2">
    <source>
        <dbReference type="EMBL" id="ETN86569.1"/>
    </source>
</evidence>
<dbReference type="EMBL" id="KI657525">
    <property type="protein sequence ID" value="ETN86569.1"/>
    <property type="molecule type" value="Genomic_DNA"/>
</dbReference>
<accession>W2TY11</accession>
<proteinExistence type="predicted"/>
<dbReference type="AlphaFoldDB" id="W2TY11"/>
<dbReference type="Proteomes" id="UP000053676">
    <property type="component" value="Unassembled WGS sequence"/>
</dbReference>
<feature type="region of interest" description="Disordered" evidence="1">
    <location>
        <begin position="48"/>
        <end position="73"/>
    </location>
</feature>
<reference evidence="3" key="1">
    <citation type="journal article" date="2014" name="Nat. Genet.">
        <title>Genome of the human hookworm Necator americanus.</title>
        <authorList>
            <person name="Tang Y.T."/>
            <person name="Gao X."/>
            <person name="Rosa B.A."/>
            <person name="Abubucker S."/>
            <person name="Hallsworth-Pepin K."/>
            <person name="Martin J."/>
            <person name="Tyagi R."/>
            <person name="Heizer E."/>
            <person name="Zhang X."/>
            <person name="Bhonagiri-Palsikar V."/>
            <person name="Minx P."/>
            <person name="Warren W.C."/>
            <person name="Wang Q."/>
            <person name="Zhan B."/>
            <person name="Hotez P.J."/>
            <person name="Sternberg P.W."/>
            <person name="Dougall A."/>
            <person name="Gaze S.T."/>
            <person name="Mulvenna J."/>
            <person name="Sotillo J."/>
            <person name="Ranganathan S."/>
            <person name="Rabelo E.M."/>
            <person name="Wilson R.K."/>
            <person name="Felgner P.L."/>
            <person name="Bethony J."/>
            <person name="Hawdon J.M."/>
            <person name="Gasser R.B."/>
            <person name="Loukas A."/>
            <person name="Mitreva M."/>
        </authorList>
    </citation>
    <scope>NUCLEOTIDE SEQUENCE [LARGE SCALE GENOMIC DNA]</scope>
</reference>
<keyword evidence="3" id="KW-1185">Reference proteome</keyword>